<keyword evidence="2" id="KW-1133">Transmembrane helix</keyword>
<gene>
    <name evidence="3" type="ORF">BG006_004237</name>
</gene>
<dbReference type="GO" id="GO:0050290">
    <property type="term" value="F:sphingomyelin phosphodiesterase D activity"/>
    <property type="evidence" value="ECO:0007669"/>
    <property type="project" value="InterPro"/>
</dbReference>
<dbReference type="Proteomes" id="UP000696485">
    <property type="component" value="Unassembled WGS sequence"/>
</dbReference>
<dbReference type="PANTHER" id="PTHR36513:SF1">
    <property type="entry name" value="TRANSMEMBRANE PROTEIN"/>
    <property type="match status" value="1"/>
</dbReference>
<keyword evidence="2" id="KW-0472">Membrane</keyword>
<organism evidence="3 4">
    <name type="scientific">Podila minutissima</name>
    <dbReference type="NCBI Taxonomy" id="64525"/>
    <lineage>
        <taxon>Eukaryota</taxon>
        <taxon>Fungi</taxon>
        <taxon>Fungi incertae sedis</taxon>
        <taxon>Mucoromycota</taxon>
        <taxon>Mortierellomycotina</taxon>
        <taxon>Mortierellomycetes</taxon>
        <taxon>Mortierellales</taxon>
        <taxon>Mortierellaceae</taxon>
        <taxon>Podila</taxon>
    </lineage>
</organism>
<dbReference type="SUPFAM" id="SSF53474">
    <property type="entry name" value="alpha/beta-Hydrolases"/>
    <property type="match status" value="1"/>
</dbReference>
<feature type="region of interest" description="Disordered" evidence="1">
    <location>
        <begin position="1263"/>
        <end position="1286"/>
    </location>
</feature>
<dbReference type="PANTHER" id="PTHR36513">
    <property type="entry name" value="ABC TRANSMEMBRANE TYPE-1 DOMAIN-CONTAINING PROTEIN"/>
    <property type="match status" value="1"/>
</dbReference>
<evidence type="ECO:0000256" key="1">
    <source>
        <dbReference type="SAM" id="MobiDB-lite"/>
    </source>
</evidence>
<protein>
    <submittedName>
        <fullName evidence="3">Uncharacterized protein</fullName>
    </submittedName>
</protein>
<evidence type="ECO:0000313" key="3">
    <source>
        <dbReference type="EMBL" id="KAF9332874.1"/>
    </source>
</evidence>
<feature type="compositionally biased region" description="Basic residues" evidence="1">
    <location>
        <begin position="1272"/>
        <end position="1281"/>
    </location>
</feature>
<dbReference type="Pfam" id="PF14724">
    <property type="entry name" value="mit_SMPDase"/>
    <property type="match status" value="1"/>
</dbReference>
<dbReference type="InterPro" id="IPR029058">
    <property type="entry name" value="AB_hydrolase_fold"/>
</dbReference>
<feature type="region of interest" description="Disordered" evidence="1">
    <location>
        <begin position="1219"/>
        <end position="1251"/>
    </location>
</feature>
<feature type="compositionally biased region" description="Polar residues" evidence="1">
    <location>
        <begin position="1220"/>
        <end position="1231"/>
    </location>
</feature>
<comment type="caution">
    <text evidence="3">The sequence shown here is derived from an EMBL/GenBank/DDBJ whole genome shotgun (WGS) entry which is preliminary data.</text>
</comment>
<sequence>MSFELDRLLVGSVPMACTNLANHLQQCAESDAHAKSFYEFLPKLCQIFFGSRESRGWLHLPLSKAEADHLFDVLKPGGPLFRFLVNRSTDTGFIYEMNPESLPKSTQSKLDPVHYMSLPPIYLSRVSLVKTTTTIDAQKTVALVSKVNINFNMLEYFLFYFAYALTLDDDEDNNRMLKRPEPKMAFRIQGLVPSTPAPSGGYQQPNWNARATPKPVFPRLVHGPYFNLYEEYLKYFLPEPEKSGTSQQSKEKPFSIFTDPSIENSVNRQQTQLAITEFFIGTTVELWLGQNDSNVNNMTIRYVQPGTSLTACINDLISHLLSYDISQYRLGGEVAPTHIAALARRSAYQVVRPRLYTFVRAGLKFWPLDETFPRLVDLWVTWITPWYYGRRDSLLGKDAVIVKEQWQPYIFENLLFYTTLLQLFLPRLSQPTQSNRSLTTPAPMPPTRELRQLRKVLNVYKAEHLKQILKVAEQVVLSPERFTESTFHMFDSETGRDATSAFLSSMAVTMPTLVYQLEGPEFRYQALFLAEGLGRTAVRQILTKLGNEVNARQGKLAAIQAKNKPSAAQNSIFDKLAAMFESSAPKIASSKEIDTLRSESTNLRETMKDVGNVFDLFQEFVESFERKQESNQEGGSALSAEQIDALVAPVEEEVGSSVFSSVRQRRYTPQGLVKKSIDDVPVQGSYENIILSYENEHFVQWTMKADAYLSERLPFKVSLRWLASYHNLACLGVVILAFVVMSMLMSFWSNLGNSHLQPQQPHISKTARTQDHNIVGHYDAHVQPVYKWEKPDQSTRAGPGRQERQRGSATVVAQPQYTIDLEGQYKRRSSRRYIFSTIVIALFMSLIGIGAQRLELTTNWVELLLVVALVIFMVYVVVKVSIVIRWCFYWLVLATLILFAMNHGSLFKTITLGPTDPSISLGAKIVLIVLALLEGCTLGLVALKRVAYPRIVLRATWLNPKWWWRIREAPLPMSLTQNYKSVVFSYLSWDPDEYRLTRSTVTYVGEFDEKGQPHGLGEWTDHTFTGEAIQGIWEHGIPIGPFKSQEYGTGNAFSSIRIGYCKNSMDKDGSTVFNAARDINGPSYGAAAVECSVSGKFFQHLPYVRILGQGTLRSELEKAVKDDMEPSTNPLNYPLSFLSTFTESLQSRPSIRGSFRGLTTRNVPLSKSVVVRYTDRGIFIPGYIRSRKSSDPNDIRIRRVCPPSQGVEGQHLAAPIFGTQEASESSQSPATPTLVLPDSNISAGSSDSDVDLDSTKVKRLLIAESVDQGSSRHPRSDRHRMGRSEQPGLVVDGWRQVLDIGGNSTSAVQASRAGYEALVFIHGYNCPLTYGIGRLGQLLSLGEFPPYIKPFVFSWPSSTTMGYFTAKSVGCSDSVGNDLLQFIEDLHESGFQRIHILVHSMGARIVLSAFRKGCFEGTFAERDTTNLEPSFISTSGSDSNLRRKSFIRHTNSQTQYAGLHDGDSLPVERPARMQLASFTLLNPDADLSVFLEEDYWTLTRYCPHVTLYADAHDGALFWSEVLGRQASLGRHPRTLVYTPTGEVLDVDVIDTTSLDVNIHSIRHNFFNLNRMLVDDLYDVIVLGRRAREREGRLSSRWTFSPDGVANGEVYTFLCAPSYVVNK</sequence>
<dbReference type="Pfam" id="PF05990">
    <property type="entry name" value="DUF900"/>
    <property type="match status" value="1"/>
</dbReference>
<feature type="transmembrane region" description="Helical" evidence="2">
    <location>
        <begin position="833"/>
        <end position="854"/>
    </location>
</feature>
<accession>A0A9P5SME9</accession>
<feature type="transmembrane region" description="Helical" evidence="2">
    <location>
        <begin position="860"/>
        <end position="878"/>
    </location>
</feature>
<feature type="transmembrane region" description="Helical" evidence="2">
    <location>
        <begin position="883"/>
        <end position="901"/>
    </location>
</feature>
<feature type="transmembrane region" description="Helical" evidence="2">
    <location>
        <begin position="725"/>
        <end position="748"/>
    </location>
</feature>
<proteinExistence type="predicted"/>
<keyword evidence="2" id="KW-0812">Transmembrane</keyword>
<dbReference type="InterPro" id="IPR010297">
    <property type="entry name" value="DUF900_hydrolase"/>
</dbReference>
<evidence type="ECO:0000256" key="2">
    <source>
        <dbReference type="SAM" id="Phobius"/>
    </source>
</evidence>
<dbReference type="InterPro" id="IPR024129">
    <property type="entry name" value="Sphingomy_SMPD4"/>
</dbReference>
<reference evidence="3" key="1">
    <citation type="journal article" date="2020" name="Fungal Divers.">
        <title>Resolving the Mortierellaceae phylogeny through synthesis of multi-gene phylogenetics and phylogenomics.</title>
        <authorList>
            <person name="Vandepol N."/>
            <person name="Liber J."/>
            <person name="Desiro A."/>
            <person name="Na H."/>
            <person name="Kennedy M."/>
            <person name="Barry K."/>
            <person name="Grigoriev I.V."/>
            <person name="Miller A.N."/>
            <person name="O'Donnell K."/>
            <person name="Stajich J.E."/>
            <person name="Bonito G."/>
        </authorList>
    </citation>
    <scope>NUCLEOTIDE SEQUENCE</scope>
    <source>
        <strain evidence="3">NVP1</strain>
    </source>
</reference>
<keyword evidence="4" id="KW-1185">Reference proteome</keyword>
<name>A0A9P5SME9_9FUNG</name>
<evidence type="ECO:0000313" key="4">
    <source>
        <dbReference type="Proteomes" id="UP000696485"/>
    </source>
</evidence>
<dbReference type="EMBL" id="JAAAUY010000234">
    <property type="protein sequence ID" value="KAF9332874.1"/>
    <property type="molecule type" value="Genomic_DNA"/>
</dbReference>